<dbReference type="AlphaFoldDB" id="A0AA40VLC2"/>
<sequence>MEAERWTAFRSHYGIDALYCQPGIRGAHEKGGVEGQIGWFRRNHLVPVPEVATLAELNAMIDRWDQEDDARRIRSRPRTIGEYFAAEQPLLAPLPESSSRPADCPHRGSTATARSASG</sequence>
<evidence type="ECO:0000256" key="1">
    <source>
        <dbReference type="SAM" id="MobiDB-lite"/>
    </source>
</evidence>
<gene>
    <name evidence="2" type="ORF">FHS33_006732</name>
</gene>
<name>A0AA40VLC2_9ACTN</name>
<feature type="compositionally biased region" description="Polar residues" evidence="1">
    <location>
        <begin position="109"/>
        <end position="118"/>
    </location>
</feature>
<evidence type="ECO:0000313" key="2">
    <source>
        <dbReference type="EMBL" id="MBA8948259.1"/>
    </source>
</evidence>
<dbReference type="Proteomes" id="UP000530412">
    <property type="component" value="Unassembled WGS sequence"/>
</dbReference>
<proteinExistence type="predicted"/>
<evidence type="ECO:0008006" key="4">
    <source>
        <dbReference type="Google" id="ProtNLM"/>
    </source>
</evidence>
<dbReference type="EMBL" id="JACJIE010000031">
    <property type="protein sequence ID" value="MBA8948259.1"/>
    <property type="molecule type" value="Genomic_DNA"/>
</dbReference>
<protein>
    <recommendedName>
        <fullName evidence="4">Transposase</fullName>
    </recommendedName>
</protein>
<organism evidence="2 3">
    <name type="scientific">Streptomyces calvus</name>
    <dbReference type="NCBI Taxonomy" id="67282"/>
    <lineage>
        <taxon>Bacteria</taxon>
        <taxon>Bacillati</taxon>
        <taxon>Actinomycetota</taxon>
        <taxon>Actinomycetes</taxon>
        <taxon>Kitasatosporales</taxon>
        <taxon>Streptomycetaceae</taxon>
        <taxon>Streptomyces</taxon>
    </lineage>
</organism>
<evidence type="ECO:0000313" key="3">
    <source>
        <dbReference type="Proteomes" id="UP000530412"/>
    </source>
</evidence>
<accession>A0AA40VLC2</accession>
<feature type="region of interest" description="Disordered" evidence="1">
    <location>
        <begin position="90"/>
        <end position="118"/>
    </location>
</feature>
<reference evidence="2 3" key="1">
    <citation type="submission" date="2020-08" db="EMBL/GenBank/DDBJ databases">
        <title>Genomic Encyclopedia of Type Strains, Phase III (KMG-III): the genomes of soil and plant-associated and newly described type strains.</title>
        <authorList>
            <person name="Whitman W."/>
        </authorList>
    </citation>
    <scope>NUCLEOTIDE SEQUENCE [LARGE SCALE GENOMIC DNA]</scope>
    <source>
        <strain evidence="2 3">CECT 3271</strain>
    </source>
</reference>
<comment type="caution">
    <text evidence="2">The sequence shown here is derived from an EMBL/GenBank/DDBJ whole genome shotgun (WGS) entry which is preliminary data.</text>
</comment>